<dbReference type="PROSITE" id="PS00194">
    <property type="entry name" value="THIOREDOXIN_1"/>
    <property type="match status" value="1"/>
</dbReference>
<name>A0A369PWS2_9SPHI</name>
<dbReference type="GO" id="GO:0017004">
    <property type="term" value="P:cytochrome complex assembly"/>
    <property type="evidence" value="ECO:0007669"/>
    <property type="project" value="UniProtKB-KW"/>
</dbReference>
<dbReference type="GO" id="GO:0016491">
    <property type="term" value="F:oxidoreductase activity"/>
    <property type="evidence" value="ECO:0007669"/>
    <property type="project" value="InterPro"/>
</dbReference>
<dbReference type="InterPro" id="IPR013766">
    <property type="entry name" value="Thioredoxin_domain"/>
</dbReference>
<dbReference type="InterPro" id="IPR017937">
    <property type="entry name" value="Thioredoxin_CS"/>
</dbReference>
<evidence type="ECO:0000256" key="2">
    <source>
        <dbReference type="ARBA" id="ARBA00022748"/>
    </source>
</evidence>
<dbReference type="CDD" id="cd02966">
    <property type="entry name" value="TlpA_like_family"/>
    <property type="match status" value="1"/>
</dbReference>
<dbReference type="PANTHER" id="PTHR42852">
    <property type="entry name" value="THIOL:DISULFIDE INTERCHANGE PROTEIN DSBE"/>
    <property type="match status" value="1"/>
</dbReference>
<evidence type="ECO:0000259" key="5">
    <source>
        <dbReference type="PROSITE" id="PS51352"/>
    </source>
</evidence>
<evidence type="ECO:0000256" key="4">
    <source>
        <dbReference type="ARBA" id="ARBA00023284"/>
    </source>
</evidence>
<evidence type="ECO:0000313" key="6">
    <source>
        <dbReference type="EMBL" id="RDC55166.1"/>
    </source>
</evidence>
<dbReference type="AlphaFoldDB" id="A0A369PWS2"/>
<dbReference type="Proteomes" id="UP000253961">
    <property type="component" value="Unassembled WGS sequence"/>
</dbReference>
<dbReference type="InterPro" id="IPR050553">
    <property type="entry name" value="Thioredoxin_ResA/DsbE_sf"/>
</dbReference>
<dbReference type="OrthoDB" id="1069091at2"/>
<protein>
    <submittedName>
        <fullName evidence="6">AhpC/TSA family protein</fullName>
    </submittedName>
</protein>
<keyword evidence="4" id="KW-0676">Redox-active center</keyword>
<dbReference type="PANTHER" id="PTHR42852:SF6">
    <property type="entry name" value="THIOL:DISULFIDE INTERCHANGE PROTEIN DSBE"/>
    <property type="match status" value="1"/>
</dbReference>
<accession>A0A369PWS2</accession>
<keyword evidence="7" id="KW-1185">Reference proteome</keyword>
<dbReference type="RefSeq" id="WP_115404277.1">
    <property type="nucleotide sequence ID" value="NZ_QPKV01000008.1"/>
</dbReference>
<comment type="subcellular location">
    <subcellularLocation>
        <location evidence="1">Cell envelope</location>
    </subcellularLocation>
</comment>
<dbReference type="EMBL" id="QPKV01000008">
    <property type="protein sequence ID" value="RDC55166.1"/>
    <property type="molecule type" value="Genomic_DNA"/>
</dbReference>
<dbReference type="InterPro" id="IPR000866">
    <property type="entry name" value="AhpC/TSA"/>
</dbReference>
<dbReference type="Gene3D" id="3.40.30.10">
    <property type="entry name" value="Glutaredoxin"/>
    <property type="match status" value="1"/>
</dbReference>
<keyword evidence="2" id="KW-0201">Cytochrome c-type biogenesis</keyword>
<evidence type="ECO:0000256" key="1">
    <source>
        <dbReference type="ARBA" id="ARBA00004196"/>
    </source>
</evidence>
<keyword evidence="3" id="KW-1015">Disulfide bond</keyword>
<dbReference type="Pfam" id="PF14289">
    <property type="entry name" value="DUF4369"/>
    <property type="match status" value="1"/>
</dbReference>
<gene>
    <name evidence="6" type="ORF">DU508_18640</name>
</gene>
<dbReference type="Pfam" id="PF00578">
    <property type="entry name" value="AhpC-TSA"/>
    <property type="match status" value="1"/>
</dbReference>
<evidence type="ECO:0000256" key="3">
    <source>
        <dbReference type="ARBA" id="ARBA00023157"/>
    </source>
</evidence>
<reference evidence="6 7" key="1">
    <citation type="submission" date="2018-07" db="EMBL/GenBank/DDBJ databases">
        <title>Pedobacter sp. nov., isolated from soil.</title>
        <authorList>
            <person name="Zhou L.Y."/>
            <person name="Du Z.J."/>
        </authorList>
    </citation>
    <scope>NUCLEOTIDE SEQUENCE [LARGE SCALE GENOMIC DNA]</scope>
    <source>
        <strain evidence="6 7">JDX94</strain>
    </source>
</reference>
<dbReference type="PROSITE" id="PS51352">
    <property type="entry name" value="THIOREDOXIN_2"/>
    <property type="match status" value="1"/>
</dbReference>
<dbReference type="InterPro" id="IPR036249">
    <property type="entry name" value="Thioredoxin-like_sf"/>
</dbReference>
<sequence>MRTKLFLSLVLMGFYGFAQDRFTLTGHGNGFREGDKIFLSYPSSKGFTDDSVTVHDKRFQFSGTVSAPVKASLYRNQNPKYANIVYDAATVYLEKGNIILNSPDTLRHSMNSGTPLNRDYAVLKRTLQPYFEKMLTLRDPSELSEEEKKDTALVVRLKREYHSHLDSMVPVQFAFINQHPYSYVSLVTLRDLIRDSRWLKDVESSFNGLSSELKSSDLGKSISQKIQLGKKVSVGMPARDFAQPDMNGKVVKLSDFRGKFVLLDFWASWCGPCRLENPNVLSAYNKYKNRGLVVLSVSIDEAKDKDKWLKAIKEDGLTWPQLSDLKGNENLPYKLYGITTIPANLLISPDGIVIEKDLKREALHEKLANLLK</sequence>
<dbReference type="GO" id="GO:0016209">
    <property type="term" value="F:antioxidant activity"/>
    <property type="evidence" value="ECO:0007669"/>
    <property type="project" value="InterPro"/>
</dbReference>
<dbReference type="GO" id="GO:0030313">
    <property type="term" value="C:cell envelope"/>
    <property type="evidence" value="ECO:0007669"/>
    <property type="project" value="UniProtKB-SubCell"/>
</dbReference>
<feature type="domain" description="Thioredoxin" evidence="5">
    <location>
        <begin position="232"/>
        <end position="372"/>
    </location>
</feature>
<comment type="caution">
    <text evidence="6">The sequence shown here is derived from an EMBL/GenBank/DDBJ whole genome shotgun (WGS) entry which is preliminary data.</text>
</comment>
<proteinExistence type="predicted"/>
<dbReference type="SUPFAM" id="SSF52833">
    <property type="entry name" value="Thioredoxin-like"/>
    <property type="match status" value="1"/>
</dbReference>
<evidence type="ECO:0000313" key="7">
    <source>
        <dbReference type="Proteomes" id="UP000253961"/>
    </source>
</evidence>
<organism evidence="6 7">
    <name type="scientific">Pedobacter chinensis</name>
    <dbReference type="NCBI Taxonomy" id="2282421"/>
    <lineage>
        <taxon>Bacteria</taxon>
        <taxon>Pseudomonadati</taxon>
        <taxon>Bacteroidota</taxon>
        <taxon>Sphingobacteriia</taxon>
        <taxon>Sphingobacteriales</taxon>
        <taxon>Sphingobacteriaceae</taxon>
        <taxon>Pedobacter</taxon>
    </lineage>
</organism>
<dbReference type="InterPro" id="IPR025380">
    <property type="entry name" value="DUF4369"/>
</dbReference>